<keyword evidence="1" id="KW-0460">Magnesium</keyword>
<evidence type="ECO:0000313" key="2">
    <source>
        <dbReference type="EMBL" id="CAK7331909.1"/>
    </source>
</evidence>
<proteinExistence type="inferred from homology"/>
<protein>
    <recommendedName>
        <fullName evidence="1">Protein phosphatase</fullName>
        <ecNumber evidence="1">3.1.3.16</ecNumber>
    </recommendedName>
</protein>
<keyword evidence="1" id="KW-0378">Hydrolase</keyword>
<comment type="similarity">
    <text evidence="1">Belongs to the PP2C family.</text>
</comment>
<reference evidence="2 3" key="1">
    <citation type="submission" date="2024-01" db="EMBL/GenBank/DDBJ databases">
        <authorList>
            <person name="Waweru B."/>
        </authorList>
    </citation>
    <scope>NUCLEOTIDE SEQUENCE [LARGE SCALE GENOMIC DNA]</scope>
</reference>
<comment type="cofactor">
    <cofactor evidence="1">
        <name>Mg(2+)</name>
        <dbReference type="ChEBI" id="CHEBI:18420"/>
    </cofactor>
</comment>
<gene>
    <name evidence="2" type="ORF">DCAF_LOCUS8711</name>
</gene>
<keyword evidence="1" id="KW-0904">Protein phosphatase</keyword>
<evidence type="ECO:0000256" key="1">
    <source>
        <dbReference type="RuleBase" id="RU366020"/>
    </source>
</evidence>
<dbReference type="Proteomes" id="UP001314170">
    <property type="component" value="Unassembled WGS sequence"/>
</dbReference>
<dbReference type="PANTHER" id="PTHR12320">
    <property type="entry name" value="PROTEIN PHOSPHATASE 2C"/>
    <property type="match status" value="1"/>
</dbReference>
<dbReference type="AlphaFoldDB" id="A0AAV1RA78"/>
<dbReference type="PANTHER" id="PTHR12320:SF14">
    <property type="entry name" value="PROTEIN PHOSPHATASE"/>
    <property type="match status" value="1"/>
</dbReference>
<accession>A0AAV1RA78</accession>
<dbReference type="InterPro" id="IPR036457">
    <property type="entry name" value="PPM-type-like_dom_sf"/>
</dbReference>
<dbReference type="GO" id="GO:0004722">
    <property type="term" value="F:protein serine/threonine phosphatase activity"/>
    <property type="evidence" value="ECO:0007669"/>
    <property type="project" value="UniProtKB-EC"/>
</dbReference>
<dbReference type="Gene3D" id="3.60.40.10">
    <property type="entry name" value="PPM-type phosphatase domain"/>
    <property type="match status" value="1"/>
</dbReference>
<dbReference type="EC" id="3.1.3.16" evidence="1"/>
<keyword evidence="3" id="KW-1185">Reference proteome</keyword>
<organism evidence="2 3">
    <name type="scientific">Dovyalis caffra</name>
    <dbReference type="NCBI Taxonomy" id="77055"/>
    <lineage>
        <taxon>Eukaryota</taxon>
        <taxon>Viridiplantae</taxon>
        <taxon>Streptophyta</taxon>
        <taxon>Embryophyta</taxon>
        <taxon>Tracheophyta</taxon>
        <taxon>Spermatophyta</taxon>
        <taxon>Magnoliopsida</taxon>
        <taxon>eudicotyledons</taxon>
        <taxon>Gunneridae</taxon>
        <taxon>Pentapetalae</taxon>
        <taxon>rosids</taxon>
        <taxon>fabids</taxon>
        <taxon>Malpighiales</taxon>
        <taxon>Salicaceae</taxon>
        <taxon>Flacourtieae</taxon>
        <taxon>Dovyalis</taxon>
    </lineage>
</organism>
<dbReference type="GO" id="GO:0046872">
    <property type="term" value="F:metal ion binding"/>
    <property type="evidence" value="ECO:0007669"/>
    <property type="project" value="UniProtKB-UniRule"/>
</dbReference>
<keyword evidence="1" id="KW-0479">Metal-binding</keyword>
<dbReference type="EMBL" id="CAWUPB010000913">
    <property type="protein sequence ID" value="CAK7331909.1"/>
    <property type="molecule type" value="Genomic_DNA"/>
</dbReference>
<comment type="catalytic activity">
    <reaction evidence="1">
        <text>O-phospho-L-seryl-[protein] + H2O = L-seryl-[protein] + phosphate</text>
        <dbReference type="Rhea" id="RHEA:20629"/>
        <dbReference type="Rhea" id="RHEA-COMP:9863"/>
        <dbReference type="Rhea" id="RHEA-COMP:11604"/>
        <dbReference type="ChEBI" id="CHEBI:15377"/>
        <dbReference type="ChEBI" id="CHEBI:29999"/>
        <dbReference type="ChEBI" id="CHEBI:43474"/>
        <dbReference type="ChEBI" id="CHEBI:83421"/>
        <dbReference type="EC" id="3.1.3.16"/>
    </reaction>
</comment>
<comment type="caution">
    <text evidence="2">The sequence shown here is derived from an EMBL/GenBank/DDBJ whole genome shotgun (WGS) entry which is preliminary data.</text>
</comment>
<dbReference type="SUPFAM" id="SSF81606">
    <property type="entry name" value="PP2C-like"/>
    <property type="match status" value="1"/>
</dbReference>
<evidence type="ECO:0000313" key="3">
    <source>
        <dbReference type="Proteomes" id="UP001314170"/>
    </source>
</evidence>
<comment type="catalytic activity">
    <reaction evidence="1">
        <text>O-phospho-L-threonyl-[protein] + H2O = L-threonyl-[protein] + phosphate</text>
        <dbReference type="Rhea" id="RHEA:47004"/>
        <dbReference type="Rhea" id="RHEA-COMP:11060"/>
        <dbReference type="Rhea" id="RHEA-COMP:11605"/>
        <dbReference type="ChEBI" id="CHEBI:15377"/>
        <dbReference type="ChEBI" id="CHEBI:30013"/>
        <dbReference type="ChEBI" id="CHEBI:43474"/>
        <dbReference type="ChEBI" id="CHEBI:61977"/>
        <dbReference type="EC" id="3.1.3.16"/>
    </reaction>
</comment>
<dbReference type="InterPro" id="IPR039123">
    <property type="entry name" value="PPTC7"/>
</dbReference>
<sequence length="288" mass="31374">MAKEQRRAGEFMSKCVYALCCESNGAVNEETGFDKLKMVTGGFYLPKTSEKRPLGQEAHFYLQNKQSIGVADGVTSKSEERIANDSGISARELMSNCVAALRRQSNEAVNPKQELKSAHFKTTSKGSSTVCIVSLNGNPDEGEFEVKARDIVVLGTDGLLDNLFTYEIEDVLQNLISCGTDPQQSADTIGAAAKANSRNRLSNSPFSVAAKLAGFEYVGGKYDDITVVAARIEYKNQLLHPNIKEEGMLPSWATELLYVKARGGIFGSGIPSNKSHTLYNNTRNVVKE</sequence>
<name>A0AAV1RA78_9ROSI</name>
<keyword evidence="1" id="KW-0464">Manganese</keyword>
<comment type="cofactor">
    <cofactor evidence="1">
        <name>Mn(2+)</name>
        <dbReference type="ChEBI" id="CHEBI:29035"/>
    </cofactor>
</comment>